<dbReference type="PROSITE" id="PS50102">
    <property type="entry name" value="RRM"/>
    <property type="match status" value="2"/>
</dbReference>
<feature type="region of interest" description="Disordered" evidence="12">
    <location>
        <begin position="1651"/>
        <end position="1696"/>
    </location>
</feature>
<keyword evidence="7" id="KW-0802">TPR repeat</keyword>
<feature type="compositionally biased region" description="Basic and acidic residues" evidence="12">
    <location>
        <begin position="1615"/>
        <end position="1631"/>
    </location>
</feature>
<keyword evidence="6" id="KW-0677">Repeat</keyword>
<dbReference type="InterPro" id="IPR023753">
    <property type="entry name" value="FAD/NAD-binding_dom"/>
</dbReference>
<proteinExistence type="inferred from homology"/>
<dbReference type="FunFam" id="1.25.40.10:FF:000372">
    <property type="entry name" value="Tetratricopeptide repeat domain 26"/>
    <property type="match status" value="1"/>
</dbReference>
<dbReference type="InterPro" id="IPR036188">
    <property type="entry name" value="FAD/NAD-bd_sf"/>
</dbReference>
<dbReference type="Pfam" id="PF04858">
    <property type="entry name" value="TH1"/>
    <property type="match status" value="1"/>
</dbReference>
<reference evidence="16 17" key="1">
    <citation type="journal article" date="2014" name="Genome Biol. Evol.">
        <title>The secreted proteins of Achlya hypogyna and Thraustotheca clavata identify the ancestral oomycete secretome and reveal gene acquisitions by horizontal gene transfer.</title>
        <authorList>
            <person name="Misner I."/>
            <person name="Blouin N."/>
            <person name="Leonard G."/>
            <person name="Richards T.A."/>
            <person name="Lane C.E."/>
        </authorList>
    </citation>
    <scope>NUCLEOTIDE SEQUENCE [LARGE SCALE GENOMIC DNA]</scope>
    <source>
        <strain evidence="16 17">ATCC 34112</strain>
    </source>
</reference>
<sequence>MMMLKLRGHGARRLPMARVALFSTEEPKKVEEDCNSFTNILRNLRASEHFDLVVIGSGPAGQKCAIDSAKHGKKVAIIDKRDMHGGVCVHTGTIPSKTFREAVLHFTAHRHKGFYGNSYSQTSGRRVSVHDILDRVQKVETAEMDLTRNQLLRNGIYLINGTARFLPDEDKKTIAVLSNDSYKEATDGQRHSDANICKRVLTADKFLIAVGTRPARPPNMEFDGELIFDSDQLLWGGLKTVPKRLIVVGAGVIGMEYAAMISIIPGTQVTVIDGRKEILEMADKEVSDALCYSMRQRGTRFLTEENIDFVEKRLEEKEVVVHLKSGKVVVGDALLYTQGRQGNVTGLDLEAIGLKANHRGYLEVNNNFQTTVPHIYAAGDCIGYPALASTSMEQGRLASVHMRTSEPTNKDRTEQDPYETSHFRTRMRSGQVFPFGIYTVPEISMVGKSEQQLTKENVPYEVGLARYEELAKGQMLGGTPGFLKIIFCPKTLKLLGVHAIGEGATEIIHIGQVVMSTGGTLEYFRNAVFNYPTLAEAYRVAGLNGLQSVWDQPEDFVPAEPQAVVTSNAQWEERMDKKSLRLYYHDRVSKTTQWNKPEGVEITSYVTKEELEKQAEKDDPKKLEKKKSAGKLTDTKEESSEKKNKRKASEAIEATTDGNTTTTTDPTTEDTMEDKGRKKKKKHNSSKLKLKNKPKRTGRSTSTLILRDDDEVVDTAPAIADEALPLYRALGKTDAIMELGILSAINGFLRTHTDANGPEIVVKQLSSSYRGHPEMTRLVSSWLNILDAPDPATMSTPASLTAKEAAMWEDPETLTFSYLKSSIMERYDPKLLSNVLSDSVVEPSWLKSMLQDQKWRMMLIELAEKHSSCGLLQYAIRRISEAGHHKEIASITNANVFFSVFNAIVTDILQRIPTASVDEAREDLTALQKMCNHAAYSYIYTQEVLLQLDMRLQDDDEQTKILRSKIDHLRQELHTSVIEKHGIRKVRAFHVLKRANISAAFPMLAEATGLSKIPMSITLQWVDMMLRDRKCTAPCAELLKQVYEAPSPPPVAHLREQLVLESLTDALFHPFESITESHRASCAYILAYAASAVDDRSLLDTTPHNSSSFELPSLEPITKALQEASLVCKSETTLSYNMHESEAVDKLVKTMDSPVVSMGVLHWLGRLLESKSFYNGPFLHACFPVFLKLMRHGIELHTVQWPIVFNVLIKALMCQPESNPVKVLELKRETLRCMVHLMTCGYVLPVLHFIQNKLDSLDQALLRNFVQLVKSRISPPYSSRFLIEWTKILVHPKVLLALKSCPSDTKAKLHQFALYCHDQASVVYPMRRRMVTFGCLRGVDNVVDKLRSYFGAYGAVTDAVVMKDPISRRSRGFGFITYADPACVDRALAQPNHVLDNRRVEAKRAVPRAESNRDTSSISSRGNGSAGTSGSAINAVGATKKIFVGGLHYETKDADFKKYFQQFGKVVSAEVMFNRETNKSRGFGFVIFETEYSVEQVLQDKNHVIDGKSVEVKRAVPRTDAPPTTTGSVRSVSNRGGSFSGQSSDHELLSPRSSPTSPLTKTSSHHHLVNSSFSSMEGSLGGYAAAVRYGSRAPNSQSILENNPASLVDSLDSMSLHDDDKKDPSSDDDHPTNGSMLHGWVNRKFQSGQFEGSSYHHQNYHPHQRPHWQQWQQWSDAPLPPPTPDQVHHQAPTHEQPSNIFGMFSNRSTSENAWNPPSQYDNGSFGFGLGNSGFMHRPSTAFGMENSNYSMLPTEFHEPDLDGPFRPFSIMEDERKAKNYQQEYPPAATSCHFSSMFTAATSPRDADPVVASICTLKLCQGTNFSMEEHESWLQQAARNSVLITVSEPETRGSYLKKHTTYLVQQEPQNTSVRRRFSDFVWLHSTLCSRYIGMLIPSLPEKNVYKTAAFIRGRMRGLALFLNHVMASPYLRQDASVVGFLTLVDDGEWEHVKRSSRIMEHGGEGHIRWMKCLLHAELPEDPEQFIIAIKRDAEFVEKCCTDLAASTKRLADKTAALSKELNELSTHFQQWKTTEIVNVSEKNADLNTMLATTTTVVGGWSDVYQHQPIINELLLHEGIKYIANQVKDFKELLKARDVAIVQLEKSNRNRLVTTPPKSTYYFSRQEPTGAEAEASAYRLDHLIFCMNHALFFSEMQRLRSIKAKILLETFGPFACAQYQVAKKLGGLWNGFLVASDINQTDMISSAKQVLDLAQVTYDPKFDVHFCPVLFSMYTAKPKATQRAKQAQESAKVKTKKGPSVEECVGKRDFTGAATILEFNIKSDDTKPEDKRMHLMWLAYCYFHLGQYQRALDTYEEVRDPPDEVFLYRACCMYYLQMYKEAMKEAHKGPSINPLQNRILFHCAHKLGDEDKLLVYHQQLGQSKEDQLSLAAIHYLRNHFQEATDIYKRLLLENRDDIALNVYVAMCYYKLDYYDVSLEIMQAYLQAFPDSVVAINVKACNQFKLYNGNAAKDELKVLSDKGYNMELNDLVSHNLVVFEDGQNALRVLQPLVESFTEARLNLVIYYLKHGKVQEAFELIKDIEPSTPQEYILKGVVHATLGQQSNARQHIKTAQQYFQLVGSSPTECDTIPGRQCMASCFYLLKQFEDVNIYLNSVKQYMYNEDDFNWNFGISLCNTGNHAEALESLLRITKEEYKHDYCYISWLCRCYIFNGNPSSAWDLYLKLDNSDESFNLLQLIAHDSYKMGEFFYAAKAFDVLERLDPDPEYWEGKRGACVGVFQKVVAGKASHVELEEIFGMLKTNNNPQVEYIVRIMKKWCAENGISLYKN</sequence>
<comment type="subcellular location">
    <subcellularLocation>
        <location evidence="2">Cell projection</location>
        <location evidence="2">Cilium</location>
    </subcellularLocation>
</comment>
<feature type="compositionally biased region" description="Basic and acidic residues" evidence="12">
    <location>
        <begin position="633"/>
        <end position="650"/>
    </location>
</feature>
<dbReference type="Gene3D" id="3.30.1520.10">
    <property type="entry name" value="Phox-like domain"/>
    <property type="match status" value="1"/>
</dbReference>
<evidence type="ECO:0000259" key="13">
    <source>
        <dbReference type="PROSITE" id="PS50020"/>
    </source>
</evidence>
<dbReference type="Proteomes" id="UP000243217">
    <property type="component" value="Unassembled WGS sequence"/>
</dbReference>
<dbReference type="OrthoDB" id="95390at2759"/>
<feature type="region of interest" description="Disordered" evidence="12">
    <location>
        <begin position="402"/>
        <end position="421"/>
    </location>
</feature>
<dbReference type="PRINTS" id="PR00368">
    <property type="entry name" value="FADPNR"/>
</dbReference>
<feature type="region of interest" description="Disordered" evidence="12">
    <location>
        <begin position="1515"/>
        <end position="1566"/>
    </location>
</feature>
<dbReference type="Pfam" id="PF00076">
    <property type="entry name" value="RRM_1"/>
    <property type="match status" value="2"/>
</dbReference>
<feature type="domain" description="RRM" evidence="14">
    <location>
        <begin position="1440"/>
        <end position="1517"/>
    </location>
</feature>
<dbReference type="SUPFAM" id="SSF64268">
    <property type="entry name" value="PX domain"/>
    <property type="match status" value="1"/>
</dbReference>
<comment type="cofactor">
    <cofactor evidence="1">
        <name>FAD</name>
        <dbReference type="ChEBI" id="CHEBI:57692"/>
    </cofactor>
</comment>
<dbReference type="SUPFAM" id="SSF51045">
    <property type="entry name" value="WW domain"/>
    <property type="match status" value="1"/>
</dbReference>
<keyword evidence="5" id="KW-0285">Flavoprotein</keyword>
<dbReference type="GO" id="GO:0030992">
    <property type="term" value="C:intraciliary transport particle B"/>
    <property type="evidence" value="ECO:0007669"/>
    <property type="project" value="TreeGrafter"/>
</dbReference>
<dbReference type="Gene3D" id="2.20.70.10">
    <property type="match status" value="1"/>
</dbReference>
<feature type="domain" description="WW" evidence="13">
    <location>
        <begin position="571"/>
        <end position="599"/>
    </location>
</feature>
<evidence type="ECO:0000313" key="17">
    <source>
        <dbReference type="Proteomes" id="UP000243217"/>
    </source>
</evidence>
<dbReference type="GO" id="GO:0097546">
    <property type="term" value="C:ciliary base"/>
    <property type="evidence" value="ECO:0007669"/>
    <property type="project" value="TreeGrafter"/>
</dbReference>
<dbReference type="SMART" id="SM00360">
    <property type="entry name" value="RRM"/>
    <property type="match status" value="2"/>
</dbReference>
<dbReference type="FunFam" id="1.25.40.10:FF:001373">
    <property type="entry name" value="Tetratricopeptide repeat domain 26"/>
    <property type="match status" value="1"/>
</dbReference>
<dbReference type="SUPFAM" id="SSF54928">
    <property type="entry name" value="RNA-binding domain, RBD"/>
    <property type="match status" value="2"/>
</dbReference>
<evidence type="ECO:0000256" key="6">
    <source>
        <dbReference type="ARBA" id="ARBA00022737"/>
    </source>
</evidence>
<dbReference type="Pfam" id="PF02852">
    <property type="entry name" value="Pyr_redox_dim"/>
    <property type="match status" value="1"/>
</dbReference>
<dbReference type="GO" id="GO:0016491">
    <property type="term" value="F:oxidoreductase activity"/>
    <property type="evidence" value="ECO:0007669"/>
    <property type="project" value="UniProtKB-KW"/>
</dbReference>
<dbReference type="InterPro" id="IPR012677">
    <property type="entry name" value="Nucleotide-bd_a/b_plait_sf"/>
</dbReference>
<dbReference type="InterPro" id="IPR004099">
    <property type="entry name" value="Pyr_nucl-diS_OxRdtase_dimer"/>
</dbReference>
<evidence type="ECO:0000259" key="14">
    <source>
        <dbReference type="PROSITE" id="PS50102"/>
    </source>
</evidence>
<keyword evidence="11" id="KW-0694">RNA-binding</keyword>
<dbReference type="GO" id="GO:0035091">
    <property type="term" value="F:phosphatidylinositol binding"/>
    <property type="evidence" value="ECO:0007669"/>
    <property type="project" value="InterPro"/>
</dbReference>
<evidence type="ECO:0000256" key="11">
    <source>
        <dbReference type="PROSITE-ProRule" id="PRU00176"/>
    </source>
</evidence>
<comment type="similarity">
    <text evidence="4">Belongs to the IFT56 family.</text>
</comment>
<dbReference type="InterPro" id="IPR001202">
    <property type="entry name" value="WW_dom"/>
</dbReference>
<dbReference type="GO" id="GO:0035735">
    <property type="term" value="P:intraciliary transport involved in cilium assembly"/>
    <property type="evidence" value="ECO:0007669"/>
    <property type="project" value="TreeGrafter"/>
</dbReference>
<dbReference type="InterPro" id="IPR016156">
    <property type="entry name" value="FAD/NAD-linked_Rdtase_dimer_sf"/>
</dbReference>
<dbReference type="PROSITE" id="PS50020">
    <property type="entry name" value="WW_DOMAIN_2"/>
    <property type="match status" value="1"/>
</dbReference>
<feature type="compositionally biased region" description="Low complexity" evidence="12">
    <location>
        <begin position="1550"/>
        <end position="1562"/>
    </location>
</feature>
<feature type="domain" description="PX" evidence="15">
    <location>
        <begin position="1839"/>
        <end position="1947"/>
    </location>
</feature>
<evidence type="ECO:0000256" key="10">
    <source>
        <dbReference type="ARBA" id="ARBA00023273"/>
    </source>
</evidence>
<dbReference type="Pfam" id="PF12895">
    <property type="entry name" value="ANAPC3"/>
    <property type="match status" value="1"/>
</dbReference>
<feature type="region of interest" description="Disordered" evidence="12">
    <location>
        <begin position="611"/>
        <end position="701"/>
    </location>
</feature>
<feature type="compositionally biased region" description="Basic and acidic residues" evidence="12">
    <location>
        <begin position="408"/>
        <end position="421"/>
    </location>
</feature>
<dbReference type="Gene3D" id="1.25.40.10">
    <property type="entry name" value="Tetratricopeptide repeat domain"/>
    <property type="match status" value="2"/>
</dbReference>
<dbReference type="GO" id="GO:0003723">
    <property type="term" value="F:RNA binding"/>
    <property type="evidence" value="ECO:0007669"/>
    <property type="project" value="UniProtKB-UniRule"/>
</dbReference>
<dbReference type="InterPro" id="IPR011990">
    <property type="entry name" value="TPR-like_helical_dom_sf"/>
</dbReference>
<dbReference type="PROSITE" id="PS50195">
    <property type="entry name" value="PX"/>
    <property type="match status" value="1"/>
</dbReference>
<gene>
    <name evidence="16" type="ORF">THRCLA_04779</name>
</gene>
<evidence type="ECO:0000256" key="9">
    <source>
        <dbReference type="ARBA" id="ARBA00023002"/>
    </source>
</evidence>
<dbReference type="SUPFAM" id="SSF48452">
    <property type="entry name" value="TPR-like"/>
    <property type="match status" value="2"/>
</dbReference>
<keyword evidence="8" id="KW-0274">FAD</keyword>
<dbReference type="InterPro" id="IPR036020">
    <property type="entry name" value="WW_dom_sf"/>
</dbReference>
<feature type="compositionally biased region" description="Low complexity" evidence="12">
    <location>
        <begin position="655"/>
        <end position="666"/>
    </location>
</feature>
<feature type="compositionally biased region" description="Polar residues" evidence="12">
    <location>
        <begin position="1414"/>
        <end position="1431"/>
    </location>
</feature>
<feature type="compositionally biased region" description="Low complexity" evidence="12">
    <location>
        <begin position="1527"/>
        <end position="1541"/>
    </location>
</feature>
<accession>A0A1V9ZY20</accession>
<dbReference type="InterPro" id="IPR036871">
    <property type="entry name" value="PX_dom_sf"/>
</dbReference>
<evidence type="ECO:0000259" key="15">
    <source>
        <dbReference type="PROSITE" id="PS50195"/>
    </source>
</evidence>
<dbReference type="Gene3D" id="1.20.1270.60">
    <property type="entry name" value="Arfaptin homology (AH) domain/BAR domain"/>
    <property type="match status" value="1"/>
</dbReference>
<organism evidence="16 17">
    <name type="scientific">Thraustotheca clavata</name>
    <dbReference type="NCBI Taxonomy" id="74557"/>
    <lineage>
        <taxon>Eukaryota</taxon>
        <taxon>Sar</taxon>
        <taxon>Stramenopiles</taxon>
        <taxon>Oomycota</taxon>
        <taxon>Saprolegniomycetes</taxon>
        <taxon>Saprolegniales</taxon>
        <taxon>Achlyaceae</taxon>
        <taxon>Thraustotheca</taxon>
    </lineage>
</organism>
<dbReference type="Gene3D" id="3.30.390.30">
    <property type="match status" value="1"/>
</dbReference>
<dbReference type="EMBL" id="JNBS01001059">
    <property type="protein sequence ID" value="OQS02908.1"/>
    <property type="molecule type" value="Genomic_DNA"/>
</dbReference>
<dbReference type="SUPFAM" id="SSF55424">
    <property type="entry name" value="FAD/NAD-linked reductases, dimerisation (C-terminal) domain"/>
    <property type="match status" value="1"/>
</dbReference>
<dbReference type="SMART" id="SM00312">
    <property type="entry name" value="PX"/>
    <property type="match status" value="1"/>
</dbReference>
<dbReference type="Gene3D" id="3.50.50.60">
    <property type="entry name" value="FAD/NAD(P)-binding domain"/>
    <property type="match status" value="2"/>
</dbReference>
<dbReference type="GO" id="GO:0120170">
    <property type="term" value="F:intraciliary transport particle B binding"/>
    <property type="evidence" value="ECO:0007669"/>
    <property type="project" value="TreeGrafter"/>
</dbReference>
<dbReference type="Pfam" id="PF00787">
    <property type="entry name" value="PX"/>
    <property type="match status" value="1"/>
</dbReference>
<evidence type="ECO:0000313" key="16">
    <source>
        <dbReference type="EMBL" id="OQS02908.1"/>
    </source>
</evidence>
<dbReference type="InterPro" id="IPR000504">
    <property type="entry name" value="RRM_dom"/>
</dbReference>
<keyword evidence="10" id="KW-0966">Cell projection</keyword>
<evidence type="ECO:0000256" key="5">
    <source>
        <dbReference type="ARBA" id="ARBA00022630"/>
    </source>
</evidence>
<dbReference type="GO" id="GO:0035720">
    <property type="term" value="P:intraciliary anterograde transport"/>
    <property type="evidence" value="ECO:0007669"/>
    <property type="project" value="TreeGrafter"/>
</dbReference>
<dbReference type="STRING" id="74557.A0A1V9ZY20"/>
<dbReference type="Pfam" id="PF07992">
    <property type="entry name" value="Pyr_redox_2"/>
    <property type="match status" value="1"/>
</dbReference>
<feature type="compositionally biased region" description="Basic residues" evidence="12">
    <location>
        <begin position="677"/>
        <end position="698"/>
    </location>
</feature>
<evidence type="ECO:0000256" key="1">
    <source>
        <dbReference type="ARBA" id="ARBA00001974"/>
    </source>
</evidence>
<evidence type="ECO:0000256" key="3">
    <source>
        <dbReference type="ARBA" id="ARBA00007532"/>
    </source>
</evidence>
<dbReference type="SMART" id="SM00456">
    <property type="entry name" value="WW"/>
    <property type="match status" value="1"/>
</dbReference>
<evidence type="ECO:0000256" key="7">
    <source>
        <dbReference type="ARBA" id="ARBA00022803"/>
    </source>
</evidence>
<dbReference type="PRINTS" id="PR00411">
    <property type="entry name" value="PNDRDTASEI"/>
</dbReference>
<dbReference type="GO" id="GO:0045892">
    <property type="term" value="P:negative regulation of DNA-templated transcription"/>
    <property type="evidence" value="ECO:0007669"/>
    <property type="project" value="InterPro"/>
</dbReference>
<evidence type="ECO:0000256" key="12">
    <source>
        <dbReference type="SAM" id="MobiDB-lite"/>
    </source>
</evidence>
<evidence type="ECO:0000256" key="8">
    <source>
        <dbReference type="ARBA" id="ARBA00022827"/>
    </source>
</evidence>
<dbReference type="CDD" id="cd00201">
    <property type="entry name" value="WW"/>
    <property type="match status" value="1"/>
</dbReference>
<dbReference type="FunFam" id="3.30.70.330:FF:000679">
    <property type="entry name" value="Heterogeneous nuclear ribonucleoprotein A1"/>
    <property type="match status" value="1"/>
</dbReference>
<dbReference type="InterPro" id="IPR001683">
    <property type="entry name" value="PX_dom"/>
</dbReference>
<keyword evidence="9" id="KW-0560">Oxidoreductase</keyword>
<dbReference type="NCBIfam" id="NF003585">
    <property type="entry name" value="PRK05249.1"/>
    <property type="match status" value="1"/>
</dbReference>
<dbReference type="InterPro" id="IPR030511">
    <property type="entry name" value="TTC26"/>
</dbReference>
<feature type="region of interest" description="Disordered" evidence="12">
    <location>
        <begin position="1610"/>
        <end position="1638"/>
    </location>
</feature>
<evidence type="ECO:0000256" key="2">
    <source>
        <dbReference type="ARBA" id="ARBA00004138"/>
    </source>
</evidence>
<dbReference type="SUPFAM" id="SSF51905">
    <property type="entry name" value="FAD/NAD(P)-binding domain"/>
    <property type="match status" value="1"/>
</dbReference>
<name>A0A1V9ZY20_9STRA</name>
<dbReference type="PANTHER" id="PTHR14781:SF0">
    <property type="entry name" value="INTRAFLAGELLAR TRANSPORT PROTEIN 56"/>
    <property type="match status" value="1"/>
</dbReference>
<evidence type="ECO:0000256" key="4">
    <source>
        <dbReference type="ARBA" id="ARBA00007834"/>
    </source>
</evidence>
<dbReference type="PROSITE" id="PS01159">
    <property type="entry name" value="WW_DOMAIN_1"/>
    <property type="match status" value="1"/>
</dbReference>
<dbReference type="PANTHER" id="PTHR14781">
    <property type="entry name" value="INTRAFLAGELLAR TRANSPORT PROTEIN 56"/>
    <property type="match status" value="1"/>
</dbReference>
<comment type="caution">
    <text evidence="16">The sequence shown here is derived from an EMBL/GenBank/DDBJ whole genome shotgun (WGS) entry which is preliminary data.</text>
</comment>
<feature type="domain" description="RRM" evidence="14">
    <location>
        <begin position="1329"/>
        <end position="1407"/>
    </location>
</feature>
<dbReference type="FunFam" id="3.30.390.30:FF:000001">
    <property type="entry name" value="Dihydrolipoyl dehydrogenase"/>
    <property type="match status" value="1"/>
</dbReference>
<feature type="region of interest" description="Disordered" evidence="12">
    <location>
        <begin position="1399"/>
        <end position="1431"/>
    </location>
</feature>
<dbReference type="InterPro" id="IPR027267">
    <property type="entry name" value="AH/BAR_dom_sf"/>
</dbReference>
<dbReference type="Gene3D" id="3.30.70.330">
    <property type="match status" value="2"/>
</dbReference>
<dbReference type="InterPro" id="IPR035979">
    <property type="entry name" value="RBD_domain_sf"/>
</dbReference>
<dbReference type="GO" id="GO:0005634">
    <property type="term" value="C:nucleus"/>
    <property type="evidence" value="ECO:0007669"/>
    <property type="project" value="InterPro"/>
</dbReference>
<dbReference type="GO" id="GO:0036064">
    <property type="term" value="C:ciliary basal body"/>
    <property type="evidence" value="ECO:0007669"/>
    <property type="project" value="TreeGrafter"/>
</dbReference>
<protein>
    <submittedName>
        <fullName evidence="16">Uncharacterized protein</fullName>
    </submittedName>
</protein>
<dbReference type="InterPro" id="IPR006942">
    <property type="entry name" value="TH1"/>
</dbReference>
<feature type="compositionally biased region" description="Basic and acidic residues" evidence="12">
    <location>
        <begin position="611"/>
        <end position="622"/>
    </location>
</feature>
<comment type="similarity">
    <text evidence="3">Belongs to the class-I pyridine nucleotide-disulfide oxidoreductase family.</text>
</comment>
<keyword evidence="17" id="KW-1185">Reference proteome</keyword>